<proteinExistence type="predicted"/>
<organism evidence="1 2">
    <name type="scientific">Frigoriglobus tundricola</name>
    <dbReference type="NCBI Taxonomy" id="2774151"/>
    <lineage>
        <taxon>Bacteria</taxon>
        <taxon>Pseudomonadati</taxon>
        <taxon>Planctomycetota</taxon>
        <taxon>Planctomycetia</taxon>
        <taxon>Gemmatales</taxon>
        <taxon>Gemmataceae</taxon>
        <taxon>Frigoriglobus</taxon>
    </lineage>
</organism>
<dbReference type="RefSeq" id="WP_171472682.1">
    <property type="nucleotide sequence ID" value="NZ_CP053452.2"/>
</dbReference>
<dbReference type="EMBL" id="CP053452">
    <property type="protein sequence ID" value="QJW97271.1"/>
    <property type="molecule type" value="Genomic_DNA"/>
</dbReference>
<sequence length="226" mass="25859">MQGPLVLLDAGKVSLPEFLSAWREAMETRVWPELWRAAKRVCRQYSRIPNELPEFADLVLEVADGAFALFHEIHYDPATWVLSEYYYQNLVQRSFDAMRGATSVRLTRTRPDPANLNGPPITERVRVNRFHPLPVNFDRPAPPASADTPLSHIEFRELLGTLPLRPFERAMLEGIYQQGLTLVEYAASRGENPDTVRHRHARLLLRLRHALTAFVDPPKSKADPDE</sequence>
<dbReference type="KEGG" id="ftj:FTUN_4841"/>
<evidence type="ECO:0000313" key="1">
    <source>
        <dbReference type="EMBL" id="QJW97271.1"/>
    </source>
</evidence>
<gene>
    <name evidence="1" type="ORF">FTUN_4841</name>
</gene>
<accession>A0A6M5YVE9</accession>
<dbReference type="InterPro" id="IPR036388">
    <property type="entry name" value="WH-like_DNA-bd_sf"/>
</dbReference>
<dbReference type="SUPFAM" id="SSF88659">
    <property type="entry name" value="Sigma3 and sigma4 domains of RNA polymerase sigma factors"/>
    <property type="match status" value="1"/>
</dbReference>
<dbReference type="AlphaFoldDB" id="A0A6M5YVE9"/>
<dbReference type="Proteomes" id="UP000503447">
    <property type="component" value="Chromosome"/>
</dbReference>
<name>A0A6M5YVE9_9BACT</name>
<evidence type="ECO:0000313" key="2">
    <source>
        <dbReference type="Proteomes" id="UP000503447"/>
    </source>
</evidence>
<dbReference type="InterPro" id="IPR013324">
    <property type="entry name" value="RNA_pol_sigma_r3/r4-like"/>
</dbReference>
<reference evidence="2" key="1">
    <citation type="submission" date="2020-05" db="EMBL/GenBank/DDBJ databases">
        <title>Frigoriglobus tundricola gen. nov., sp. nov., a psychrotolerant cellulolytic planctomycete of the family Gemmataceae with two divergent copies of 16S rRNA gene.</title>
        <authorList>
            <person name="Kulichevskaya I.S."/>
            <person name="Ivanova A.A."/>
            <person name="Naumoff D.G."/>
            <person name="Beletsky A.V."/>
            <person name="Rijpstra W.I.C."/>
            <person name="Sinninghe Damste J.S."/>
            <person name="Mardanov A.V."/>
            <person name="Ravin N.V."/>
            <person name="Dedysh S.N."/>
        </authorList>
    </citation>
    <scope>NUCLEOTIDE SEQUENCE [LARGE SCALE GENOMIC DNA]</scope>
    <source>
        <strain evidence="2">PL17</strain>
    </source>
</reference>
<keyword evidence="2" id="KW-1185">Reference proteome</keyword>
<dbReference type="Gene3D" id="1.10.10.10">
    <property type="entry name" value="Winged helix-like DNA-binding domain superfamily/Winged helix DNA-binding domain"/>
    <property type="match status" value="1"/>
</dbReference>
<protein>
    <submittedName>
        <fullName evidence="1">Uncharacterized protein</fullName>
    </submittedName>
</protein>